<reference evidence="4 5" key="1">
    <citation type="submission" date="2022-01" db="EMBL/GenBank/DDBJ databases">
        <title>A chromosomal length assembly of Cordylochernes scorpioides.</title>
        <authorList>
            <person name="Zeh D."/>
            <person name="Zeh J."/>
        </authorList>
    </citation>
    <scope>NUCLEOTIDE SEQUENCE [LARGE SCALE GENOMIC DNA]</scope>
    <source>
        <strain evidence="4">IN4F17</strain>
        <tissue evidence="4">Whole Body</tissue>
    </source>
</reference>
<name>A0ABY6KJU8_9ARAC</name>
<dbReference type="PANTHER" id="PTHR48026">
    <property type="entry name" value="HOMOLOGOUS TO DROSOPHILA SQD (SQUID) PROTEIN"/>
    <property type="match status" value="1"/>
</dbReference>
<keyword evidence="5" id="KW-1185">Reference proteome</keyword>
<feature type="domain" description="RRM" evidence="3">
    <location>
        <begin position="111"/>
        <end position="188"/>
    </location>
</feature>
<dbReference type="PANTHER" id="PTHR48026:SF14">
    <property type="entry name" value="HETEROGENEOUS NUCLEAR RIBONUCLEOPROTEIN A1"/>
    <property type="match status" value="1"/>
</dbReference>
<dbReference type="Proteomes" id="UP001235939">
    <property type="component" value="Chromosome 06"/>
</dbReference>
<proteinExistence type="predicted"/>
<evidence type="ECO:0000259" key="3">
    <source>
        <dbReference type="PROSITE" id="PS50102"/>
    </source>
</evidence>
<sequence>MVKTRMVEHDRSRNPQEQYCKLFIGGLHYKTEEDTLKDHFSQWGEIVDCVVVKSPSTRKSRGFGFITYKEAEMVDAAQAARPHKIDGRDVETKRAVPREDNGKPEAQATVKKIFVRALKDEVEEEDLRQYFGQYGNVTKVNIVLHKATQKKRGFAFIEFDDYDAVDKIVLQKNHILKGKRVDVKKALSKQEMESFRAPRGNYGSMGGR</sequence>
<dbReference type="Gene3D" id="3.30.70.330">
    <property type="match status" value="2"/>
</dbReference>
<dbReference type="InterPro" id="IPR000504">
    <property type="entry name" value="RRM_dom"/>
</dbReference>
<evidence type="ECO:0000256" key="1">
    <source>
        <dbReference type="ARBA" id="ARBA00022884"/>
    </source>
</evidence>
<dbReference type="SUPFAM" id="SSF54928">
    <property type="entry name" value="RNA-binding domain, RBD"/>
    <property type="match status" value="2"/>
</dbReference>
<evidence type="ECO:0000313" key="5">
    <source>
        <dbReference type="Proteomes" id="UP001235939"/>
    </source>
</evidence>
<dbReference type="EMBL" id="CP092868">
    <property type="protein sequence ID" value="UYV69126.1"/>
    <property type="molecule type" value="Genomic_DNA"/>
</dbReference>
<dbReference type="PROSITE" id="PS50102">
    <property type="entry name" value="RRM"/>
    <property type="match status" value="2"/>
</dbReference>
<dbReference type="SMART" id="SM00360">
    <property type="entry name" value="RRM"/>
    <property type="match status" value="2"/>
</dbReference>
<dbReference type="InterPro" id="IPR012677">
    <property type="entry name" value="Nucleotide-bd_a/b_plait_sf"/>
</dbReference>
<accession>A0ABY6KJU8</accession>
<dbReference type="InterPro" id="IPR035979">
    <property type="entry name" value="RBD_domain_sf"/>
</dbReference>
<evidence type="ECO:0000313" key="4">
    <source>
        <dbReference type="EMBL" id="UYV69126.1"/>
    </source>
</evidence>
<protein>
    <submittedName>
        <fullName evidence="4">HNRNPA2B1</fullName>
    </submittedName>
</protein>
<feature type="domain" description="RRM" evidence="3">
    <location>
        <begin position="20"/>
        <end position="97"/>
    </location>
</feature>
<gene>
    <name evidence="4" type="ORF">LAZ67_6002512</name>
</gene>
<organism evidence="4 5">
    <name type="scientific">Cordylochernes scorpioides</name>
    <dbReference type="NCBI Taxonomy" id="51811"/>
    <lineage>
        <taxon>Eukaryota</taxon>
        <taxon>Metazoa</taxon>
        <taxon>Ecdysozoa</taxon>
        <taxon>Arthropoda</taxon>
        <taxon>Chelicerata</taxon>
        <taxon>Arachnida</taxon>
        <taxon>Pseudoscorpiones</taxon>
        <taxon>Cheliferoidea</taxon>
        <taxon>Chernetidae</taxon>
        <taxon>Cordylochernes</taxon>
    </lineage>
</organism>
<keyword evidence="1 2" id="KW-0694">RNA-binding</keyword>
<evidence type="ECO:0000256" key="2">
    <source>
        <dbReference type="PROSITE-ProRule" id="PRU00176"/>
    </source>
</evidence>
<dbReference type="Pfam" id="PF00076">
    <property type="entry name" value="RRM_1"/>
    <property type="match status" value="2"/>
</dbReference>